<dbReference type="PANTHER" id="PTHR33564:SF8">
    <property type="entry name" value="TRANSMEMBRANE PROTEIN"/>
    <property type="match status" value="1"/>
</dbReference>
<reference evidence="1" key="1">
    <citation type="submission" date="2022-04" db="EMBL/GenBank/DDBJ databases">
        <title>A functionally conserved STORR gene fusion in Papaver species that diverged 16.8 million years ago.</title>
        <authorList>
            <person name="Catania T."/>
        </authorList>
    </citation>
    <scope>NUCLEOTIDE SEQUENCE</scope>
    <source>
        <strain evidence="1">S-188037</strain>
    </source>
</reference>
<evidence type="ECO:0000313" key="1">
    <source>
        <dbReference type="EMBL" id="KAI3878394.1"/>
    </source>
</evidence>
<dbReference type="PANTHER" id="PTHR33564">
    <property type="entry name" value="TRANSMEMBRANE PROTEIN"/>
    <property type="match status" value="1"/>
</dbReference>
<name>A0AAD4SAM6_9MAGN</name>
<evidence type="ECO:0000313" key="2">
    <source>
        <dbReference type="Proteomes" id="UP001202328"/>
    </source>
</evidence>
<proteinExistence type="predicted"/>
<dbReference type="AlphaFoldDB" id="A0AAD4SAM6"/>
<gene>
    <name evidence="1" type="ORF">MKW98_001809</name>
</gene>
<sequence>MENSVGLMTAFAVSGSMVHVVLQAHKCLLSDFIKNVELQLGTATAGVGRMANACSHSQFQSTHGILKIHKGSKVEQKKKVRFADDVLEPSSNNEEYRRQRM</sequence>
<organism evidence="1 2">
    <name type="scientific">Papaver atlanticum</name>
    <dbReference type="NCBI Taxonomy" id="357466"/>
    <lineage>
        <taxon>Eukaryota</taxon>
        <taxon>Viridiplantae</taxon>
        <taxon>Streptophyta</taxon>
        <taxon>Embryophyta</taxon>
        <taxon>Tracheophyta</taxon>
        <taxon>Spermatophyta</taxon>
        <taxon>Magnoliopsida</taxon>
        <taxon>Ranunculales</taxon>
        <taxon>Papaveraceae</taxon>
        <taxon>Papaveroideae</taxon>
        <taxon>Papaver</taxon>
    </lineage>
</organism>
<accession>A0AAD4SAM6</accession>
<keyword evidence="2" id="KW-1185">Reference proteome</keyword>
<protein>
    <submittedName>
        <fullName evidence="1">Uncharacterized protein</fullName>
    </submittedName>
</protein>
<dbReference type="Proteomes" id="UP001202328">
    <property type="component" value="Unassembled WGS sequence"/>
</dbReference>
<dbReference type="EMBL" id="JAJJMB010012308">
    <property type="protein sequence ID" value="KAI3878394.1"/>
    <property type="molecule type" value="Genomic_DNA"/>
</dbReference>
<comment type="caution">
    <text evidence="1">The sequence shown here is derived from an EMBL/GenBank/DDBJ whole genome shotgun (WGS) entry which is preliminary data.</text>
</comment>